<feature type="region of interest" description="Disordered" evidence="1">
    <location>
        <begin position="154"/>
        <end position="173"/>
    </location>
</feature>
<sequence length="334" mass="36867">MLMLLRVPVAYLLIASCDAKWKGKKSKPISNDFECTSDDDCRAGKHYCSKGICQNFGFCRDLADCLNPSNEYSTARCGGYIDCVDNQCDMRCSSDECPDGQPVADCFASPCSVSTCDSPSTCVDFYCGAVKLSFFDPKGDLACGSVEGDGVVEPAPQENDVDPPSNYKTSCSSDDDCGENEYCADRECLKMGYCENQVDCFNPSNIFFKVECSGHVMCTEEKICKTICGPFCPDNLFNVACGPSICEATSCDENYVSCTYDYCGECKAIFFDAQGSQVCSTKEDRDWVSIIKYVWEAMNLDMIITIESKKETCRLFVTAFAKKTTPISYHFQLV</sequence>
<evidence type="ECO:0000313" key="3">
    <source>
        <dbReference type="EMBL" id="GAX28540.1"/>
    </source>
</evidence>
<accession>A0A1Z5KQF1</accession>
<name>A0A1Z5KQF1_FISSO</name>
<evidence type="ECO:0000313" key="4">
    <source>
        <dbReference type="Proteomes" id="UP000198406"/>
    </source>
</evidence>
<protein>
    <recommendedName>
        <fullName evidence="5">Disintegrin domain-containing protein</fullName>
    </recommendedName>
</protein>
<keyword evidence="4" id="KW-1185">Reference proteome</keyword>
<dbReference type="OrthoDB" id="4405280at2759"/>
<dbReference type="PROSITE" id="PS51257">
    <property type="entry name" value="PROKAR_LIPOPROTEIN"/>
    <property type="match status" value="1"/>
</dbReference>
<dbReference type="EMBL" id="BDSP01000276">
    <property type="protein sequence ID" value="GAX28540.1"/>
    <property type="molecule type" value="Genomic_DNA"/>
</dbReference>
<proteinExistence type="predicted"/>
<dbReference type="AlphaFoldDB" id="A0A1Z5KQF1"/>
<dbReference type="InParanoid" id="A0A1Z5KQF1"/>
<evidence type="ECO:0000256" key="1">
    <source>
        <dbReference type="SAM" id="MobiDB-lite"/>
    </source>
</evidence>
<dbReference type="Proteomes" id="UP000198406">
    <property type="component" value="Unassembled WGS sequence"/>
</dbReference>
<keyword evidence="2" id="KW-0732">Signal</keyword>
<organism evidence="3 4">
    <name type="scientific">Fistulifera solaris</name>
    <name type="common">Oleaginous diatom</name>
    <dbReference type="NCBI Taxonomy" id="1519565"/>
    <lineage>
        <taxon>Eukaryota</taxon>
        <taxon>Sar</taxon>
        <taxon>Stramenopiles</taxon>
        <taxon>Ochrophyta</taxon>
        <taxon>Bacillariophyta</taxon>
        <taxon>Bacillariophyceae</taxon>
        <taxon>Bacillariophycidae</taxon>
        <taxon>Naviculales</taxon>
        <taxon>Naviculaceae</taxon>
        <taxon>Fistulifera</taxon>
    </lineage>
</organism>
<feature type="signal peptide" evidence="2">
    <location>
        <begin position="1"/>
        <end position="19"/>
    </location>
</feature>
<gene>
    <name evidence="3" type="ORF">FisN_12Hh092</name>
</gene>
<comment type="caution">
    <text evidence="3">The sequence shown here is derived from an EMBL/GenBank/DDBJ whole genome shotgun (WGS) entry which is preliminary data.</text>
</comment>
<reference evidence="3 4" key="1">
    <citation type="journal article" date="2015" name="Plant Cell">
        <title>Oil accumulation by the oleaginous diatom Fistulifera solaris as revealed by the genome and transcriptome.</title>
        <authorList>
            <person name="Tanaka T."/>
            <person name="Maeda Y."/>
            <person name="Veluchamy A."/>
            <person name="Tanaka M."/>
            <person name="Abida H."/>
            <person name="Marechal E."/>
            <person name="Bowler C."/>
            <person name="Muto M."/>
            <person name="Sunaga Y."/>
            <person name="Tanaka M."/>
            <person name="Yoshino T."/>
            <person name="Taniguchi T."/>
            <person name="Fukuda Y."/>
            <person name="Nemoto M."/>
            <person name="Matsumoto M."/>
            <person name="Wong P.S."/>
            <person name="Aburatani S."/>
            <person name="Fujibuchi W."/>
        </authorList>
    </citation>
    <scope>NUCLEOTIDE SEQUENCE [LARGE SCALE GENOMIC DNA]</scope>
    <source>
        <strain evidence="3 4">JPCC DA0580</strain>
    </source>
</reference>
<feature type="chain" id="PRO_5012034931" description="Disintegrin domain-containing protein" evidence="2">
    <location>
        <begin position="20"/>
        <end position="334"/>
    </location>
</feature>
<evidence type="ECO:0008006" key="5">
    <source>
        <dbReference type="Google" id="ProtNLM"/>
    </source>
</evidence>
<evidence type="ECO:0000256" key="2">
    <source>
        <dbReference type="SAM" id="SignalP"/>
    </source>
</evidence>